<keyword evidence="2 6" id="KW-0949">S-adenosyl-L-methionine</keyword>
<evidence type="ECO:0000256" key="1">
    <source>
        <dbReference type="ARBA" id="ARBA00022485"/>
    </source>
</evidence>
<dbReference type="PROSITE" id="PS51918">
    <property type="entry name" value="RADICAL_SAM"/>
    <property type="match status" value="1"/>
</dbReference>
<dbReference type="SFLD" id="SFLDG01069">
    <property type="entry name" value="UPF0313"/>
    <property type="match status" value="1"/>
</dbReference>
<dbReference type="InterPro" id="IPR006638">
    <property type="entry name" value="Elp3/MiaA/NifB-like_rSAM"/>
</dbReference>
<dbReference type="Pfam" id="PF04055">
    <property type="entry name" value="Radical_SAM"/>
    <property type="match status" value="1"/>
</dbReference>
<accession>A0ABU9U982</accession>
<comment type="caution">
    <text evidence="8">The sequence shown here is derived from an EMBL/GenBank/DDBJ whole genome shotgun (WGS) entry which is preliminary data.</text>
</comment>
<dbReference type="SFLD" id="SFLDS00029">
    <property type="entry name" value="Radical_SAM"/>
    <property type="match status" value="1"/>
</dbReference>
<protein>
    <submittedName>
        <fullName evidence="8">YgiQ family radical SAM protein</fullName>
    </submittedName>
</protein>
<feature type="binding site" evidence="6">
    <location>
        <position position="308"/>
    </location>
    <ligand>
        <name>[4Fe-4S] cluster</name>
        <dbReference type="ChEBI" id="CHEBI:49883"/>
        <note>4Fe-4S-S-AdoMet</note>
    </ligand>
</feature>
<evidence type="ECO:0000259" key="7">
    <source>
        <dbReference type="PROSITE" id="PS51918"/>
    </source>
</evidence>
<keyword evidence="9" id="KW-1185">Reference proteome</keyword>
<gene>
    <name evidence="8" type="ORF">WKV44_00545</name>
</gene>
<dbReference type="InterPro" id="IPR058240">
    <property type="entry name" value="rSAM_sf"/>
</dbReference>
<dbReference type="InterPro" id="IPR007197">
    <property type="entry name" value="rSAM"/>
</dbReference>
<dbReference type="SMART" id="SM00729">
    <property type="entry name" value="Elp3"/>
    <property type="match status" value="1"/>
</dbReference>
<dbReference type="SUPFAM" id="SSF102114">
    <property type="entry name" value="Radical SAM enzymes"/>
    <property type="match status" value="1"/>
</dbReference>
<dbReference type="SFLD" id="SFLDG01082">
    <property type="entry name" value="B12-binding_domain_containing"/>
    <property type="match status" value="1"/>
</dbReference>
<dbReference type="PANTHER" id="PTHR32331">
    <property type="entry name" value="UPF0313 PROTEIN YGIQ"/>
    <property type="match status" value="1"/>
</dbReference>
<dbReference type="NCBIfam" id="TIGR03904">
    <property type="entry name" value="SAM_YgiQ"/>
    <property type="match status" value="1"/>
</dbReference>
<dbReference type="EMBL" id="JBCHKQ010000001">
    <property type="protein sequence ID" value="MEM5947024.1"/>
    <property type="molecule type" value="Genomic_DNA"/>
</dbReference>
<evidence type="ECO:0000256" key="3">
    <source>
        <dbReference type="ARBA" id="ARBA00022723"/>
    </source>
</evidence>
<feature type="domain" description="Radical SAM core" evidence="7">
    <location>
        <begin position="287"/>
        <end position="560"/>
    </location>
</feature>
<reference evidence="8 9" key="1">
    <citation type="submission" date="2024-03" db="EMBL/GenBank/DDBJ databases">
        <title>Ignisphaera cupida sp. nov., a hyperthermophilic hydrolytic archaeon from a hot spring of Kamchatka, and proposal of Ignisphaeraceae fam. nov.</title>
        <authorList>
            <person name="Podosokorskaya O.A."/>
            <person name="Elcheninov A.G."/>
            <person name="Maltseva A.I."/>
            <person name="Zayulina K.S."/>
            <person name="Novikov A."/>
            <person name="Merkel A.Y."/>
        </authorList>
    </citation>
    <scope>NUCLEOTIDE SEQUENCE [LARGE SCALE GENOMIC DNA]</scope>
    <source>
        <strain evidence="8 9">38H-sp</strain>
    </source>
</reference>
<evidence type="ECO:0000256" key="2">
    <source>
        <dbReference type="ARBA" id="ARBA00022691"/>
    </source>
</evidence>
<evidence type="ECO:0000256" key="4">
    <source>
        <dbReference type="ARBA" id="ARBA00023004"/>
    </source>
</evidence>
<dbReference type="InterPro" id="IPR020612">
    <property type="entry name" value="Methylthiotransferase_CS"/>
</dbReference>
<evidence type="ECO:0000313" key="8">
    <source>
        <dbReference type="EMBL" id="MEM5947024.1"/>
    </source>
</evidence>
<dbReference type="HAMAP" id="MF_01251">
    <property type="entry name" value="UPF0313"/>
    <property type="match status" value="1"/>
</dbReference>
<feature type="binding site" evidence="6">
    <location>
        <position position="301"/>
    </location>
    <ligand>
        <name>[4Fe-4S] cluster</name>
        <dbReference type="ChEBI" id="CHEBI:49883"/>
        <note>4Fe-4S-S-AdoMet</note>
    </ligand>
</feature>
<sequence>MFIPVTQDETKKLGWDSLDIIFVTGDAYIDSPFTGVALLGKFLIKHGFRVAIIPQPDWKSSKDITRLGEPRLFWGVSAGAVDSMVANYTATGKKRKTDDYTPGGINNRRPDRATIVYTNLIRQHFKKTAPIVLGGIEASLRRIAHYDYWTDTVRRSVLPDAKADYLLYGMAEYSTLKLAQAIKEGRTIEDIRGLCYISGEKPSDGIELPSYQEVKEDKNAFTRMFMAFYDNTDPITAKKLFQRYDNRYLVITPPPALLTTEEIDSIYELEFENRPHPIYKNQGKIRAMDTIRFSVTTHRGCYGECNFCAISMHQGRTVQSRSQESILREIKRYTTHPDFKGIINDVGGATANMYKVECKKKIKTGICRKKRCIFPSSCSGLPIDHGLQIQLLKKIRNIPGIRKVFVASGLRYDMILDDTKNGKEYLAEIVKHHVSGQLKIAPEHIDNSILRLMGKPSIDRLIEFKTAFDKLSAEAGKKQFLTYYFIAAHPGCSEKHMRKLKSFAAEKLHINPKQIQIFTPTPSTISTLMYYTGCNPFTGEKIIVEKSIKGKEKQKNLLLSSARNFSKSKNLQVQKKISYYKN</sequence>
<comment type="cofactor">
    <cofactor evidence="6">
        <name>[4Fe-4S] cluster</name>
        <dbReference type="ChEBI" id="CHEBI:49883"/>
    </cofactor>
    <text evidence="6">Binds 1 [4Fe-4S] cluster. The cluster is coordinated with 3 cysteines and an exchangeable S-adenosyl-L-methionine.</text>
</comment>
<evidence type="ECO:0000256" key="6">
    <source>
        <dbReference type="HAMAP-Rule" id="MF_01251"/>
    </source>
</evidence>
<keyword evidence="3 6" id="KW-0479">Metal-binding</keyword>
<dbReference type="InterPro" id="IPR013704">
    <property type="entry name" value="UPF0313_N"/>
</dbReference>
<dbReference type="InterPro" id="IPR022946">
    <property type="entry name" value="UPF0313"/>
</dbReference>
<keyword evidence="1 6" id="KW-0004">4Fe-4S</keyword>
<dbReference type="RefSeq" id="WP_420068478.1">
    <property type="nucleotide sequence ID" value="NZ_JBCHKQ010000001.1"/>
</dbReference>
<dbReference type="Proteomes" id="UP001466331">
    <property type="component" value="Unassembled WGS sequence"/>
</dbReference>
<evidence type="ECO:0000256" key="5">
    <source>
        <dbReference type="ARBA" id="ARBA00023014"/>
    </source>
</evidence>
<dbReference type="InterPro" id="IPR023404">
    <property type="entry name" value="rSAM_horseshoe"/>
</dbReference>
<keyword evidence="5 6" id="KW-0411">Iron-sulfur</keyword>
<name>A0ABU9U982_9SPIR</name>
<dbReference type="Pfam" id="PF08497">
    <property type="entry name" value="Radical_SAM_N"/>
    <property type="match status" value="1"/>
</dbReference>
<evidence type="ECO:0000313" key="9">
    <source>
        <dbReference type="Proteomes" id="UP001466331"/>
    </source>
</evidence>
<dbReference type="Gene3D" id="3.80.30.20">
    <property type="entry name" value="tm_1862 like domain"/>
    <property type="match status" value="1"/>
</dbReference>
<dbReference type="PROSITE" id="PS01278">
    <property type="entry name" value="MTTASE_RADICAL"/>
    <property type="match status" value="1"/>
</dbReference>
<keyword evidence="4 6" id="KW-0408">Iron</keyword>
<comment type="similarity">
    <text evidence="6">Belongs to the UPF0313 family.</text>
</comment>
<dbReference type="PANTHER" id="PTHR32331:SF0">
    <property type="entry name" value="UPF0313 PROTEIN YGIQ"/>
    <property type="match status" value="1"/>
</dbReference>
<proteinExistence type="inferred from homology"/>
<feature type="binding site" evidence="6">
    <location>
        <position position="305"/>
    </location>
    <ligand>
        <name>[4Fe-4S] cluster</name>
        <dbReference type="ChEBI" id="CHEBI:49883"/>
        <note>4Fe-4S-S-AdoMet</note>
    </ligand>
</feature>
<organism evidence="8 9">
    <name type="scientific">Rarispira pelagica</name>
    <dbReference type="NCBI Taxonomy" id="3141764"/>
    <lineage>
        <taxon>Bacteria</taxon>
        <taxon>Pseudomonadati</taxon>
        <taxon>Spirochaetota</taxon>
        <taxon>Spirochaetia</taxon>
        <taxon>Winmispirales</taxon>
        <taxon>Winmispiraceae</taxon>
        <taxon>Rarispira</taxon>
    </lineage>
</organism>